<dbReference type="SUPFAM" id="SSF52317">
    <property type="entry name" value="Class I glutamine amidotransferase-like"/>
    <property type="match status" value="1"/>
</dbReference>
<reference evidence="2 3" key="1">
    <citation type="submission" date="2018-06" db="EMBL/GenBank/DDBJ databases">
        <title>Genomic Encyclopedia of Type Strains, Phase IV (KMG-IV): sequencing the most valuable type-strain genomes for metagenomic binning, comparative biology and taxonomic classification.</title>
        <authorList>
            <person name="Goeker M."/>
        </authorList>
    </citation>
    <scope>NUCLEOTIDE SEQUENCE [LARGE SCALE GENOMIC DNA]</scope>
    <source>
        <strain evidence="2 3">DSM 18048</strain>
    </source>
</reference>
<evidence type="ECO:0000259" key="1">
    <source>
        <dbReference type="Pfam" id="PF01965"/>
    </source>
</evidence>
<dbReference type="Proteomes" id="UP000248326">
    <property type="component" value="Unassembled WGS sequence"/>
</dbReference>
<dbReference type="OrthoDB" id="69993at2"/>
<evidence type="ECO:0000313" key="3">
    <source>
        <dbReference type="Proteomes" id="UP000248326"/>
    </source>
</evidence>
<dbReference type="PANTHER" id="PTHR43130:SF3">
    <property type="entry name" value="HTH-TYPE TRANSCRIPTIONAL REGULATOR RV1931C"/>
    <property type="match status" value="1"/>
</dbReference>
<evidence type="ECO:0000313" key="2">
    <source>
        <dbReference type="EMBL" id="PYE56467.1"/>
    </source>
</evidence>
<proteinExistence type="predicted"/>
<dbReference type="RefSeq" id="WP_110884957.1">
    <property type="nucleotide sequence ID" value="NZ_QJSX01000001.1"/>
</dbReference>
<dbReference type="Gene3D" id="3.40.50.880">
    <property type="match status" value="1"/>
</dbReference>
<gene>
    <name evidence="2" type="ORF">DES52_101271</name>
</gene>
<organism evidence="2 3">
    <name type="scientific">Deinococcus yavapaiensis KR-236</name>
    <dbReference type="NCBI Taxonomy" id="694435"/>
    <lineage>
        <taxon>Bacteria</taxon>
        <taxon>Thermotogati</taxon>
        <taxon>Deinococcota</taxon>
        <taxon>Deinococci</taxon>
        <taxon>Deinococcales</taxon>
        <taxon>Deinococcaceae</taxon>
        <taxon>Deinococcus</taxon>
    </lineage>
</organism>
<dbReference type="GO" id="GO:0006355">
    <property type="term" value="P:regulation of DNA-templated transcription"/>
    <property type="evidence" value="ECO:0007669"/>
    <property type="project" value="TreeGrafter"/>
</dbReference>
<accession>A0A318SF99</accession>
<dbReference type="AlphaFoldDB" id="A0A318SF99"/>
<name>A0A318SF99_9DEIO</name>
<dbReference type="InterPro" id="IPR002818">
    <property type="entry name" value="DJ-1/PfpI"/>
</dbReference>
<comment type="caution">
    <text evidence="2">The sequence shown here is derived from an EMBL/GenBank/DDBJ whole genome shotgun (WGS) entry which is preliminary data.</text>
</comment>
<protein>
    <submittedName>
        <fullName evidence="2">Cyclohexyl-isocyanide hydratase</fullName>
    </submittedName>
</protein>
<sequence>MSVAVIVYNGLLELELGAALTALNLGGGEGTTRTVSRSRASVVGVGGLVTTPEVMFASLEPPRAVFVPGGPGAARLAKEPLAKTFLASQASRGAWIAASGSGVLALGAAGLLQGRAVSASPDFAEDLWDFGPSDVRTSGVTEDGPVITAPGGLGALDVALRLCAHLWGQDTSASVALRLGR</sequence>
<dbReference type="InterPro" id="IPR029062">
    <property type="entry name" value="Class_I_gatase-like"/>
</dbReference>
<keyword evidence="3" id="KW-1185">Reference proteome</keyword>
<feature type="domain" description="DJ-1/PfpI" evidence="1">
    <location>
        <begin position="1"/>
        <end position="160"/>
    </location>
</feature>
<dbReference type="PANTHER" id="PTHR43130">
    <property type="entry name" value="ARAC-FAMILY TRANSCRIPTIONAL REGULATOR"/>
    <property type="match status" value="1"/>
</dbReference>
<dbReference type="EMBL" id="QJSX01000001">
    <property type="protein sequence ID" value="PYE56467.1"/>
    <property type="molecule type" value="Genomic_DNA"/>
</dbReference>
<dbReference type="InterPro" id="IPR052158">
    <property type="entry name" value="INH-QAR"/>
</dbReference>
<dbReference type="Pfam" id="PF01965">
    <property type="entry name" value="DJ-1_PfpI"/>
    <property type="match status" value="1"/>
</dbReference>